<evidence type="ECO:0008006" key="4">
    <source>
        <dbReference type="Google" id="ProtNLM"/>
    </source>
</evidence>
<dbReference type="Proteomes" id="UP001314169">
    <property type="component" value="Chromosome 1"/>
</dbReference>
<proteinExistence type="predicted"/>
<feature type="region of interest" description="Disordered" evidence="1">
    <location>
        <begin position="86"/>
        <end position="132"/>
    </location>
</feature>
<keyword evidence="3" id="KW-1185">Reference proteome</keyword>
<feature type="compositionally biased region" description="Acidic residues" evidence="1">
    <location>
        <begin position="113"/>
        <end position="126"/>
    </location>
</feature>
<dbReference type="EMBL" id="OY882858">
    <property type="protein sequence ID" value="CAK6432271.1"/>
    <property type="molecule type" value="Genomic_DNA"/>
</dbReference>
<sequence>MAAKAASSGTTMPWSCHLVYARYWQHYHQAMAWMRSHQNAYRKAVKSYFSSPRYFTLGDLPQSFHAKKGGSPQSFCDHHLASQGSHCGYSHSPRSGHHPHDSTSEIHSWSTEEATETDSDAGEQDDLSSMGITEELRQYFAETERHREERRRQQHLDAQRLEDYVDADHDLYYKTGRSMEPPSESPRERRQAEMKRLYGDSAAKIQAMEAAVQLSFNKYFDRKQPKYWPVIPLKF</sequence>
<accession>A0ABN9Z1Y4</accession>
<name>A0ABN9Z1Y4_PIPNA</name>
<dbReference type="PANTHER" id="PTHR16238">
    <property type="entry name" value="GEM-ASSOCIATED PROTEIN 8"/>
    <property type="match status" value="1"/>
</dbReference>
<dbReference type="PANTHER" id="PTHR16238:SF7">
    <property type="entry name" value="GEM-ASSOCIATED PROTEIN 8"/>
    <property type="match status" value="1"/>
</dbReference>
<protein>
    <recommendedName>
        <fullName evidence="4">Gem-associated protein 8</fullName>
    </recommendedName>
</protein>
<evidence type="ECO:0000256" key="1">
    <source>
        <dbReference type="SAM" id="MobiDB-lite"/>
    </source>
</evidence>
<evidence type="ECO:0000313" key="3">
    <source>
        <dbReference type="Proteomes" id="UP001314169"/>
    </source>
</evidence>
<gene>
    <name evidence="2" type="ORF">MPIPNATIZW_LOCUS577</name>
</gene>
<organism evidence="2 3">
    <name type="scientific">Pipistrellus nathusii</name>
    <name type="common">Nathusius' pipistrelle</name>
    <dbReference type="NCBI Taxonomy" id="59473"/>
    <lineage>
        <taxon>Eukaryota</taxon>
        <taxon>Metazoa</taxon>
        <taxon>Chordata</taxon>
        <taxon>Craniata</taxon>
        <taxon>Vertebrata</taxon>
        <taxon>Euteleostomi</taxon>
        <taxon>Mammalia</taxon>
        <taxon>Eutheria</taxon>
        <taxon>Laurasiatheria</taxon>
        <taxon>Chiroptera</taxon>
        <taxon>Yangochiroptera</taxon>
        <taxon>Vespertilionidae</taxon>
        <taxon>Pipistrellus</taxon>
    </lineage>
</organism>
<dbReference type="Pfam" id="PF15348">
    <property type="entry name" value="GEMIN8"/>
    <property type="match status" value="1"/>
</dbReference>
<evidence type="ECO:0000313" key="2">
    <source>
        <dbReference type="EMBL" id="CAK6432271.1"/>
    </source>
</evidence>
<reference evidence="2" key="1">
    <citation type="submission" date="2023-12" db="EMBL/GenBank/DDBJ databases">
        <authorList>
            <person name="Brown T."/>
        </authorList>
    </citation>
    <scope>NUCLEOTIDE SEQUENCE</scope>
</reference>
<dbReference type="InterPro" id="IPR034754">
    <property type="entry name" value="GEMIN8"/>
</dbReference>